<dbReference type="PANTHER" id="PTHR40065:SF3">
    <property type="entry name" value="RNA-BINDING PROTEIN YHBY"/>
    <property type="match status" value="1"/>
</dbReference>
<dbReference type="PROSITE" id="PS51295">
    <property type="entry name" value="CRM"/>
    <property type="match status" value="1"/>
</dbReference>
<dbReference type="NCBIfam" id="TIGR00253">
    <property type="entry name" value="RNA_bind_YhbY"/>
    <property type="match status" value="1"/>
</dbReference>
<feature type="domain" description="CRM" evidence="3">
    <location>
        <begin position="1"/>
        <end position="97"/>
    </location>
</feature>
<evidence type="ECO:0000259" key="3">
    <source>
        <dbReference type="PROSITE" id="PS51295"/>
    </source>
</evidence>
<keyword evidence="1 2" id="KW-0694">RNA-binding</keyword>
<accession>A0ABW3U444</accession>
<dbReference type="PANTHER" id="PTHR40065">
    <property type="entry name" value="RNA-BINDING PROTEIN YHBY"/>
    <property type="match status" value="1"/>
</dbReference>
<dbReference type="Proteomes" id="UP001597264">
    <property type="component" value="Unassembled WGS sequence"/>
</dbReference>
<evidence type="ECO:0000313" key="5">
    <source>
        <dbReference type="Proteomes" id="UP001597264"/>
    </source>
</evidence>
<dbReference type="InterPro" id="IPR017924">
    <property type="entry name" value="RNA-binding_YhbY"/>
</dbReference>
<dbReference type="InterPro" id="IPR001890">
    <property type="entry name" value="RNA-binding_CRM"/>
</dbReference>
<evidence type="ECO:0000256" key="2">
    <source>
        <dbReference type="PROSITE-ProRule" id="PRU00626"/>
    </source>
</evidence>
<dbReference type="SMART" id="SM01103">
    <property type="entry name" value="CRS1_YhbY"/>
    <property type="match status" value="1"/>
</dbReference>
<evidence type="ECO:0000313" key="4">
    <source>
        <dbReference type="EMBL" id="MFD1215607.1"/>
    </source>
</evidence>
<protein>
    <submittedName>
        <fullName evidence="4">Ribosome assembly RNA-binding protein YhbY</fullName>
    </submittedName>
</protein>
<dbReference type="InterPro" id="IPR051925">
    <property type="entry name" value="RNA-binding_domain"/>
</dbReference>
<reference evidence="5" key="1">
    <citation type="journal article" date="2019" name="Int. J. Syst. Evol. Microbiol.">
        <title>The Global Catalogue of Microorganisms (GCM) 10K type strain sequencing project: providing services to taxonomists for standard genome sequencing and annotation.</title>
        <authorList>
            <consortium name="The Broad Institute Genomics Platform"/>
            <consortium name="The Broad Institute Genome Sequencing Center for Infectious Disease"/>
            <person name="Wu L."/>
            <person name="Ma J."/>
        </authorList>
    </citation>
    <scope>NUCLEOTIDE SEQUENCE [LARGE SCALE GENOMIC DNA]</scope>
    <source>
        <strain evidence="5">CCUG 54356</strain>
    </source>
</reference>
<dbReference type="Pfam" id="PF01985">
    <property type="entry name" value="CRS1_YhbY"/>
    <property type="match status" value="1"/>
</dbReference>
<proteinExistence type="predicted"/>
<comment type="caution">
    <text evidence="4">The sequence shown here is derived from an EMBL/GenBank/DDBJ whole genome shotgun (WGS) entry which is preliminary data.</text>
</comment>
<dbReference type="EMBL" id="JBHTLR010000004">
    <property type="protein sequence ID" value="MFD1215607.1"/>
    <property type="molecule type" value="Genomic_DNA"/>
</dbReference>
<organism evidence="4 5">
    <name type="scientific">Microbulbifer celer</name>
    <dbReference type="NCBI Taxonomy" id="435905"/>
    <lineage>
        <taxon>Bacteria</taxon>
        <taxon>Pseudomonadati</taxon>
        <taxon>Pseudomonadota</taxon>
        <taxon>Gammaproteobacteria</taxon>
        <taxon>Cellvibrionales</taxon>
        <taxon>Microbulbiferaceae</taxon>
        <taxon>Microbulbifer</taxon>
    </lineage>
</organism>
<gene>
    <name evidence="4" type="primary">yhbY</name>
    <name evidence="4" type="ORF">ACFQ2X_03270</name>
</gene>
<evidence type="ECO:0000256" key="1">
    <source>
        <dbReference type="ARBA" id="ARBA00022884"/>
    </source>
</evidence>
<dbReference type="SUPFAM" id="SSF75471">
    <property type="entry name" value="YhbY-like"/>
    <property type="match status" value="1"/>
</dbReference>
<dbReference type="InterPro" id="IPR035920">
    <property type="entry name" value="YhbY-like_sf"/>
</dbReference>
<dbReference type="RefSeq" id="WP_230437656.1">
    <property type="nucleotide sequence ID" value="NZ_CP087715.1"/>
</dbReference>
<keyword evidence="5" id="KW-1185">Reference proteome</keyword>
<name>A0ABW3U444_9GAMM</name>
<sequence>MPLTAERKKALRTVGHNLKPVVTVADKGLTEGVLEELNRALEDHELIKVKLAVNDRDVRREVIAELCQKSGAELVQEIGKIALIFRKAEKPNARLSNLLRP</sequence>
<dbReference type="Gene3D" id="3.30.110.60">
    <property type="entry name" value="YhbY-like"/>
    <property type="match status" value="1"/>
</dbReference>